<dbReference type="GO" id="GO:0016787">
    <property type="term" value="F:hydrolase activity"/>
    <property type="evidence" value="ECO:0007669"/>
    <property type="project" value="UniProtKB-KW"/>
</dbReference>
<evidence type="ECO:0000256" key="2">
    <source>
        <dbReference type="ARBA" id="ARBA00022801"/>
    </source>
</evidence>
<proteinExistence type="inferred from homology"/>
<comment type="similarity">
    <text evidence="1">Belongs to the 'GDXG' lipolytic enzyme family.</text>
</comment>
<feature type="domain" description="Alpha/beta hydrolase fold-3" evidence="3">
    <location>
        <begin position="85"/>
        <end position="309"/>
    </location>
</feature>
<sequence>MTTQTPSSNPITDPYKHLRIIPGLDGNIIRLPEISTPILLSAPDSHPIPILTKDLTINQSNKIWARIFLPKQTLDHPFNTKLPLIVWFHGGGFILYSVASTFFQRSCATMAIQLSAVIVSIEYRLAPEHRLPAAYDDAAEALHWIKTIPDEWLRDFADLGKCFLMGGSAGANIAYHAGLKLAETIDDHDLHPLKIKGLILHQPFFGGSKRTESELRMVNDRNLPLCCTDLMWKLALPIGADRDHEYCNPTVEDAGSNALTKMKGLGWRILIDWGDKDPLMDRQDEFVKMLQEKGLQVVSQFWEGHCHGIEYVDPSKCNALCSAYKTFIASSLLP</sequence>
<dbReference type="InterPro" id="IPR050466">
    <property type="entry name" value="Carboxylest/Gibb_receptor"/>
</dbReference>
<protein>
    <recommendedName>
        <fullName evidence="3">Alpha/beta hydrolase fold-3 domain-containing protein</fullName>
    </recommendedName>
</protein>
<organism evidence="4 5">
    <name type="scientific">Jatropha curcas</name>
    <name type="common">Barbados nut</name>
    <dbReference type="NCBI Taxonomy" id="180498"/>
    <lineage>
        <taxon>Eukaryota</taxon>
        <taxon>Viridiplantae</taxon>
        <taxon>Streptophyta</taxon>
        <taxon>Embryophyta</taxon>
        <taxon>Tracheophyta</taxon>
        <taxon>Spermatophyta</taxon>
        <taxon>Magnoliopsida</taxon>
        <taxon>eudicotyledons</taxon>
        <taxon>Gunneridae</taxon>
        <taxon>Pentapetalae</taxon>
        <taxon>rosids</taxon>
        <taxon>fabids</taxon>
        <taxon>Malpighiales</taxon>
        <taxon>Euphorbiaceae</taxon>
        <taxon>Crotonoideae</taxon>
        <taxon>Jatropheae</taxon>
        <taxon>Jatropha</taxon>
    </lineage>
</organism>
<keyword evidence="2" id="KW-0378">Hydrolase</keyword>
<dbReference type="Proteomes" id="UP000027138">
    <property type="component" value="Unassembled WGS sequence"/>
</dbReference>
<evidence type="ECO:0000256" key="1">
    <source>
        <dbReference type="ARBA" id="ARBA00010515"/>
    </source>
</evidence>
<dbReference type="KEGG" id="jcu:105635257"/>
<name>A0A067KYB7_JATCU</name>
<dbReference type="Pfam" id="PF07859">
    <property type="entry name" value="Abhydrolase_3"/>
    <property type="match status" value="1"/>
</dbReference>
<gene>
    <name evidence="4" type="ORF">JCGZ_08130</name>
</gene>
<dbReference type="PANTHER" id="PTHR23024">
    <property type="entry name" value="ARYLACETAMIDE DEACETYLASE"/>
    <property type="match status" value="1"/>
</dbReference>
<evidence type="ECO:0000313" key="4">
    <source>
        <dbReference type="EMBL" id="KDP36839.1"/>
    </source>
</evidence>
<dbReference type="EMBL" id="KK914420">
    <property type="protein sequence ID" value="KDP36839.1"/>
    <property type="molecule type" value="Genomic_DNA"/>
</dbReference>
<evidence type="ECO:0000313" key="5">
    <source>
        <dbReference type="Proteomes" id="UP000027138"/>
    </source>
</evidence>
<dbReference type="InterPro" id="IPR013094">
    <property type="entry name" value="AB_hydrolase_3"/>
</dbReference>
<evidence type="ECO:0000259" key="3">
    <source>
        <dbReference type="Pfam" id="PF07859"/>
    </source>
</evidence>
<dbReference type="InterPro" id="IPR002168">
    <property type="entry name" value="Lipase_GDXG_HIS_AS"/>
</dbReference>
<dbReference type="SUPFAM" id="SSF53474">
    <property type="entry name" value="alpha/beta-Hydrolases"/>
    <property type="match status" value="1"/>
</dbReference>
<dbReference type="InterPro" id="IPR029058">
    <property type="entry name" value="AB_hydrolase_fold"/>
</dbReference>
<reference evidence="4 5" key="1">
    <citation type="journal article" date="2014" name="PLoS ONE">
        <title>Global Analysis of Gene Expression Profiles in Physic Nut (Jatropha curcas L.) Seedlings Exposed to Salt Stress.</title>
        <authorList>
            <person name="Zhang L."/>
            <person name="Zhang C."/>
            <person name="Wu P."/>
            <person name="Chen Y."/>
            <person name="Li M."/>
            <person name="Jiang H."/>
            <person name="Wu G."/>
        </authorList>
    </citation>
    <scope>NUCLEOTIDE SEQUENCE [LARGE SCALE GENOMIC DNA]</scope>
    <source>
        <strain evidence="5">cv. GZQX0401</strain>
        <tissue evidence="4">Young leaves</tissue>
    </source>
</reference>
<keyword evidence="5" id="KW-1185">Reference proteome</keyword>
<dbReference type="AlphaFoldDB" id="A0A067KYB7"/>
<dbReference type="PANTHER" id="PTHR23024:SF654">
    <property type="entry name" value="RECEPTOR GID1, PUTATIVE-RELATED"/>
    <property type="match status" value="1"/>
</dbReference>
<dbReference type="PROSITE" id="PS01173">
    <property type="entry name" value="LIPASE_GDXG_HIS"/>
    <property type="match status" value="1"/>
</dbReference>
<accession>A0A067KYB7</accession>
<dbReference type="Gene3D" id="3.40.50.1820">
    <property type="entry name" value="alpha/beta hydrolase"/>
    <property type="match status" value="1"/>
</dbReference>
<dbReference type="OrthoDB" id="408631at2759"/>